<dbReference type="AlphaFoldDB" id="A8DWQ8"/>
<protein>
    <submittedName>
        <fullName evidence="1">Uncharacterized protein</fullName>
    </submittedName>
</protein>
<accession>A8DWQ8</accession>
<organism evidence="1 2">
    <name type="scientific">Nematostella vectensis</name>
    <name type="common">Starlet sea anemone</name>
    <dbReference type="NCBI Taxonomy" id="45351"/>
    <lineage>
        <taxon>Eukaryota</taxon>
        <taxon>Metazoa</taxon>
        <taxon>Cnidaria</taxon>
        <taxon>Anthozoa</taxon>
        <taxon>Hexacorallia</taxon>
        <taxon>Actiniaria</taxon>
        <taxon>Edwardsiidae</taxon>
        <taxon>Nematostella</taxon>
    </lineage>
</organism>
<reference evidence="1 2" key="1">
    <citation type="journal article" date="2007" name="Science">
        <title>Sea anemone genome reveals ancestral eumetazoan gene repertoire and genomic organization.</title>
        <authorList>
            <person name="Putnam N.H."/>
            <person name="Srivastava M."/>
            <person name="Hellsten U."/>
            <person name="Dirks B."/>
            <person name="Chapman J."/>
            <person name="Salamov A."/>
            <person name="Terry A."/>
            <person name="Shapiro H."/>
            <person name="Lindquist E."/>
            <person name="Kapitonov V.V."/>
            <person name="Jurka J."/>
            <person name="Genikhovich G."/>
            <person name="Grigoriev I.V."/>
            <person name="Lucas S.M."/>
            <person name="Steele R.E."/>
            <person name="Finnerty J.R."/>
            <person name="Technau U."/>
            <person name="Martindale M.Q."/>
            <person name="Rokhsar D.S."/>
        </authorList>
    </citation>
    <scope>NUCLEOTIDE SEQUENCE [LARGE SCALE GENOMIC DNA]</scope>
    <source>
        <strain evidence="2">CH2 X CH6</strain>
    </source>
</reference>
<dbReference type="Proteomes" id="UP000001593">
    <property type="component" value="Unassembled WGS sequence"/>
</dbReference>
<gene>
    <name evidence="1" type="ORF">NEMVEDRAFT_v1g226069</name>
</gene>
<proteinExistence type="predicted"/>
<dbReference type="HOGENOM" id="CLU_097918_0_0_1"/>
<dbReference type="STRING" id="45351.A8DWQ8"/>
<dbReference type="EMBL" id="DS480048">
    <property type="protein sequence ID" value="EDO25352.1"/>
    <property type="molecule type" value="Genomic_DNA"/>
</dbReference>
<evidence type="ECO:0000313" key="2">
    <source>
        <dbReference type="Proteomes" id="UP000001593"/>
    </source>
</evidence>
<evidence type="ECO:0000313" key="1">
    <source>
        <dbReference type="EMBL" id="EDO25352.1"/>
    </source>
</evidence>
<name>A8DWQ8_NEMVE</name>
<keyword evidence="2" id="KW-1185">Reference proteome</keyword>
<dbReference type="InParanoid" id="A8DWQ8"/>
<sequence length="188" mass="21582">MQEVNRLSAKLMRKLYKLNPKELAKAPAGMTVEKREQQLFGVPRTVRFAELGDYYGNSAIPLAFSAEYQGDRVFALMVGISGMIHRSYNFQREFFMFDELDHQKLYNCARNLESVAWQLHHKRDEIGSPWILSDSINLEADEINLSFERIFGKLISLQDMMARIVSDKNNRAINKVVHGVASTTLLPI</sequence>